<evidence type="ECO:0000256" key="1">
    <source>
        <dbReference type="SAM" id="Phobius"/>
    </source>
</evidence>
<keyword evidence="1" id="KW-1133">Transmembrane helix</keyword>
<dbReference type="Proteomes" id="UP000030902">
    <property type="component" value="Chromosome"/>
</dbReference>
<gene>
    <name evidence="2" type="ORF">TM7x_03115</name>
</gene>
<keyword evidence="1" id="KW-0472">Membrane</keyword>
<dbReference type="KEGG" id="sox:TM7x_03115"/>
<reference evidence="2 3" key="1">
    <citation type="journal article" date="2015" name="Proc. Natl. Acad. Sci. U.S.A.">
        <title>Cultivation of a human-associated TM7 phylotype reveals a reduced genome and epibiotic parasitic lifestyle.</title>
        <authorList>
            <person name="He X."/>
            <person name="McLean J.S."/>
            <person name="Edlund A."/>
            <person name="Yooseph S."/>
            <person name="Hall A.P."/>
            <person name="Liu S.Y."/>
            <person name="Dorrestein P.C."/>
            <person name="Esquenazi E."/>
            <person name="Hunter R.C."/>
            <person name="Cheng G."/>
            <person name="Nelson K.E."/>
            <person name="Lux R."/>
            <person name="Shi W."/>
        </authorList>
    </citation>
    <scope>NUCLEOTIDE SEQUENCE [LARGE SCALE GENOMIC DNA]</scope>
    <source>
        <strain evidence="2 3">TM7x</strain>
    </source>
</reference>
<feature type="transmembrane region" description="Helical" evidence="1">
    <location>
        <begin position="12"/>
        <end position="36"/>
    </location>
</feature>
<keyword evidence="1" id="KW-0812">Transmembrane</keyword>
<protein>
    <submittedName>
        <fullName evidence="2">Uncharacterized protein</fullName>
    </submittedName>
</protein>
<evidence type="ECO:0000313" key="2">
    <source>
        <dbReference type="EMBL" id="AJA06903.1"/>
    </source>
</evidence>
<name>A0A6S4GSH7_9BACT</name>
<organism evidence="2 3">
    <name type="scientific">Candidatus Nanosynbacter lyticus</name>
    <dbReference type="NCBI Taxonomy" id="2093824"/>
    <lineage>
        <taxon>Bacteria</taxon>
        <taxon>Candidatus Saccharimonadota</taxon>
        <taxon>Candidatus Saccharimonadia</taxon>
        <taxon>Candidatus Nanosynbacterales</taxon>
        <taxon>Candidatus Nanosynbacteraceae</taxon>
        <taxon>Candidatus Nanosynbacter</taxon>
    </lineage>
</organism>
<dbReference type="AlphaFoldDB" id="A0A6S4GSH7"/>
<evidence type="ECO:0000313" key="3">
    <source>
        <dbReference type="Proteomes" id="UP000030902"/>
    </source>
</evidence>
<proteinExistence type="predicted"/>
<sequence>MKKVLNASIMRIIMTLLLIVILAAMIGAVTFAYSFLSKASEDVGKMQNEAVAIDSKIQNLLVLKDQLDKNSDIAKKAKNIVSESKMYQYQNQIVQDLSTYADRAGIPIRSFTFQSDSKNSAQSPAAKKKTNTGPAGIKSTFVSIQLGEKIDYVRFLHFLNLIEKNVTRMQLSGVAISRAPDSREVSVQEFEVKVYTR</sequence>
<dbReference type="RefSeq" id="WP_039327746.1">
    <property type="nucleotide sequence ID" value="NZ_CP007496.1"/>
</dbReference>
<keyword evidence="3" id="KW-1185">Reference proteome</keyword>
<accession>A0A6S4GSH7</accession>
<dbReference type="EMBL" id="CP007496">
    <property type="protein sequence ID" value="AJA06903.1"/>
    <property type="molecule type" value="Genomic_DNA"/>
</dbReference>